<reference evidence="1 2" key="1">
    <citation type="submission" date="2024-09" db="EMBL/GenBank/DDBJ databases">
        <title>The Natural Products Discovery Center: Release of the First 8490 Sequenced Strains for Exploring Actinobacteria Biosynthetic Diversity.</title>
        <authorList>
            <person name="Kalkreuter E."/>
            <person name="Kautsar S.A."/>
            <person name="Yang D."/>
            <person name="Bader C.D."/>
            <person name="Teijaro C.N."/>
            <person name="Fluegel L."/>
            <person name="Davis C.M."/>
            <person name="Simpson J.R."/>
            <person name="Lauterbach L."/>
            <person name="Steele A.D."/>
            <person name="Gui C."/>
            <person name="Meng S."/>
            <person name="Li G."/>
            <person name="Viehrig K."/>
            <person name="Ye F."/>
            <person name="Su P."/>
            <person name="Kiefer A.F."/>
            <person name="Nichols A."/>
            <person name="Cepeda A.J."/>
            <person name="Yan W."/>
            <person name="Fan B."/>
            <person name="Jiang Y."/>
            <person name="Adhikari A."/>
            <person name="Zheng C.-J."/>
            <person name="Schuster L."/>
            <person name="Cowan T.M."/>
            <person name="Smanski M.J."/>
            <person name="Chevrette M.G."/>
            <person name="De Carvalho L.P.S."/>
            <person name="Shen B."/>
        </authorList>
    </citation>
    <scope>NUCLEOTIDE SEQUENCE [LARGE SCALE GENOMIC DNA]</scope>
    <source>
        <strain evidence="1 2">NPDC056472</strain>
    </source>
</reference>
<gene>
    <name evidence="1" type="ORF">ACFQ63_39350</name>
</gene>
<sequence>MVGLRKAQQAQQAHLANLTLAALRRARANDPDFPAPVGKRGAELLYRVGDLKQWARNRPRGAAGTTDVD</sequence>
<comment type="caution">
    <text evidence="1">The sequence shown here is derived from an EMBL/GenBank/DDBJ whole genome shotgun (WGS) entry which is preliminary data.</text>
</comment>
<keyword evidence="2" id="KW-1185">Reference proteome</keyword>
<evidence type="ECO:0008006" key="3">
    <source>
        <dbReference type="Google" id="ProtNLM"/>
    </source>
</evidence>
<evidence type="ECO:0000313" key="2">
    <source>
        <dbReference type="Proteomes" id="UP001600424"/>
    </source>
</evidence>
<dbReference type="Proteomes" id="UP001600424">
    <property type="component" value="Unassembled WGS sequence"/>
</dbReference>
<evidence type="ECO:0000313" key="1">
    <source>
        <dbReference type="EMBL" id="MFE5985719.1"/>
    </source>
</evidence>
<protein>
    <recommendedName>
        <fullName evidence="3">Transcriptional regulator</fullName>
    </recommendedName>
</protein>
<proteinExistence type="predicted"/>
<organism evidence="1 2">
    <name type="scientific">Streptomyces wedmorensis</name>
    <dbReference type="NCBI Taxonomy" id="43759"/>
    <lineage>
        <taxon>Bacteria</taxon>
        <taxon>Bacillati</taxon>
        <taxon>Actinomycetota</taxon>
        <taxon>Actinomycetes</taxon>
        <taxon>Kitasatosporales</taxon>
        <taxon>Streptomycetaceae</taxon>
        <taxon>Streptomyces</taxon>
    </lineage>
</organism>
<dbReference type="RefSeq" id="WP_386256498.1">
    <property type="nucleotide sequence ID" value="NZ_JBHTRV010000062.1"/>
</dbReference>
<dbReference type="EMBL" id="JBHTRV010000062">
    <property type="protein sequence ID" value="MFE5985719.1"/>
    <property type="molecule type" value="Genomic_DNA"/>
</dbReference>
<name>A0ABW6JA62_STRWE</name>
<accession>A0ABW6JA62</accession>